<reference evidence="2" key="1">
    <citation type="submission" date="2023-10" db="EMBL/GenBank/DDBJ databases">
        <title>Genome assemblies of two species of porcelain crab, Petrolisthes cinctipes and Petrolisthes manimaculis (Anomura: Porcellanidae).</title>
        <authorList>
            <person name="Angst P."/>
        </authorList>
    </citation>
    <scope>NUCLEOTIDE SEQUENCE</scope>
    <source>
        <strain evidence="2">PB745_01</strain>
        <tissue evidence="2">Gill</tissue>
    </source>
</reference>
<dbReference type="Proteomes" id="UP001286313">
    <property type="component" value="Unassembled WGS sequence"/>
</dbReference>
<evidence type="ECO:0000256" key="1">
    <source>
        <dbReference type="SAM" id="MobiDB-lite"/>
    </source>
</evidence>
<sequence length="90" mass="10539">MIWTRDTFGWSCKNSSPGDRGGKKEKGWREEEMERHQGVDKENIRGDPDLGARPRQQVKPTKLARDKDLAKRLWEVSEKAVKLRPEEKFC</sequence>
<dbReference type="EMBL" id="JAWQEG010000218">
    <property type="protein sequence ID" value="KAK3893244.1"/>
    <property type="molecule type" value="Genomic_DNA"/>
</dbReference>
<keyword evidence="3" id="KW-1185">Reference proteome</keyword>
<feature type="compositionally biased region" description="Basic and acidic residues" evidence="1">
    <location>
        <begin position="20"/>
        <end position="52"/>
    </location>
</feature>
<protein>
    <submittedName>
        <fullName evidence="2">Uncharacterized protein</fullName>
    </submittedName>
</protein>
<comment type="caution">
    <text evidence="2">The sequence shown here is derived from an EMBL/GenBank/DDBJ whole genome shotgun (WGS) entry which is preliminary data.</text>
</comment>
<evidence type="ECO:0000313" key="3">
    <source>
        <dbReference type="Proteomes" id="UP001286313"/>
    </source>
</evidence>
<gene>
    <name evidence="2" type="ORF">Pcinc_002930</name>
</gene>
<organism evidence="2 3">
    <name type="scientific">Petrolisthes cinctipes</name>
    <name type="common">Flat porcelain crab</name>
    <dbReference type="NCBI Taxonomy" id="88211"/>
    <lineage>
        <taxon>Eukaryota</taxon>
        <taxon>Metazoa</taxon>
        <taxon>Ecdysozoa</taxon>
        <taxon>Arthropoda</taxon>
        <taxon>Crustacea</taxon>
        <taxon>Multicrustacea</taxon>
        <taxon>Malacostraca</taxon>
        <taxon>Eumalacostraca</taxon>
        <taxon>Eucarida</taxon>
        <taxon>Decapoda</taxon>
        <taxon>Pleocyemata</taxon>
        <taxon>Anomura</taxon>
        <taxon>Galatheoidea</taxon>
        <taxon>Porcellanidae</taxon>
        <taxon>Petrolisthes</taxon>
    </lineage>
</organism>
<dbReference type="AlphaFoldDB" id="A0AAE1L1S8"/>
<accession>A0AAE1L1S8</accession>
<evidence type="ECO:0000313" key="2">
    <source>
        <dbReference type="EMBL" id="KAK3893244.1"/>
    </source>
</evidence>
<proteinExistence type="predicted"/>
<feature type="region of interest" description="Disordered" evidence="1">
    <location>
        <begin position="1"/>
        <end position="64"/>
    </location>
</feature>
<name>A0AAE1L1S8_PETCI</name>